<evidence type="ECO:0000313" key="13">
    <source>
        <dbReference type="EMBL" id="OMJ69350.1"/>
    </source>
</evidence>
<accession>A0A1R2AYA5</accession>
<evidence type="ECO:0000313" key="14">
    <source>
        <dbReference type="Proteomes" id="UP000187209"/>
    </source>
</evidence>
<dbReference type="PANTHER" id="PTHR44899:SF6">
    <property type="entry name" value="SERINE_THREONINE PROTEIN KINASE"/>
    <property type="match status" value="1"/>
</dbReference>
<dbReference type="InterPro" id="IPR000719">
    <property type="entry name" value="Prot_kinase_dom"/>
</dbReference>
<dbReference type="PANTHER" id="PTHR44899">
    <property type="entry name" value="CAMK FAMILY PROTEIN KINASE"/>
    <property type="match status" value="1"/>
</dbReference>
<evidence type="ECO:0000256" key="1">
    <source>
        <dbReference type="ARBA" id="ARBA00010886"/>
    </source>
</evidence>
<dbReference type="PROSITE" id="PS50011">
    <property type="entry name" value="PROTEIN_KINASE_DOM"/>
    <property type="match status" value="1"/>
</dbReference>
<evidence type="ECO:0000256" key="6">
    <source>
        <dbReference type="ARBA" id="ARBA00022777"/>
    </source>
</evidence>
<dbReference type="EC" id="2.7.11.1" evidence="2"/>
<dbReference type="Gene3D" id="1.10.510.10">
    <property type="entry name" value="Transferase(Phosphotransferase) domain 1"/>
    <property type="match status" value="1"/>
</dbReference>
<dbReference type="Pfam" id="PF00069">
    <property type="entry name" value="Pkinase"/>
    <property type="match status" value="1"/>
</dbReference>
<dbReference type="PROSITE" id="PS00108">
    <property type="entry name" value="PROTEIN_KINASE_ST"/>
    <property type="match status" value="1"/>
</dbReference>
<evidence type="ECO:0000256" key="7">
    <source>
        <dbReference type="ARBA" id="ARBA00022840"/>
    </source>
</evidence>
<keyword evidence="14" id="KW-1185">Reference proteome</keyword>
<evidence type="ECO:0000256" key="8">
    <source>
        <dbReference type="ARBA" id="ARBA00047899"/>
    </source>
</evidence>
<comment type="caution">
    <text evidence="13">The sequence shown here is derived from an EMBL/GenBank/DDBJ whole genome shotgun (WGS) entry which is preliminary data.</text>
</comment>
<dbReference type="AlphaFoldDB" id="A0A1R2AYA5"/>
<dbReference type="InterPro" id="IPR011009">
    <property type="entry name" value="Kinase-like_dom_sf"/>
</dbReference>
<feature type="domain" description="Protein kinase" evidence="12">
    <location>
        <begin position="6"/>
        <end position="261"/>
    </location>
</feature>
<comment type="catalytic activity">
    <reaction evidence="8">
        <text>L-threonyl-[protein] + ATP = O-phospho-L-threonyl-[protein] + ADP + H(+)</text>
        <dbReference type="Rhea" id="RHEA:46608"/>
        <dbReference type="Rhea" id="RHEA-COMP:11060"/>
        <dbReference type="Rhea" id="RHEA-COMP:11605"/>
        <dbReference type="ChEBI" id="CHEBI:15378"/>
        <dbReference type="ChEBI" id="CHEBI:30013"/>
        <dbReference type="ChEBI" id="CHEBI:30616"/>
        <dbReference type="ChEBI" id="CHEBI:61977"/>
        <dbReference type="ChEBI" id="CHEBI:456216"/>
        <dbReference type="EC" id="2.7.11.1"/>
    </reaction>
</comment>
<evidence type="ECO:0000256" key="2">
    <source>
        <dbReference type="ARBA" id="ARBA00012513"/>
    </source>
</evidence>
<dbReference type="GO" id="GO:0005524">
    <property type="term" value="F:ATP binding"/>
    <property type="evidence" value="ECO:0007669"/>
    <property type="project" value="UniProtKB-UniRule"/>
</dbReference>
<evidence type="ECO:0000259" key="12">
    <source>
        <dbReference type="PROSITE" id="PS50011"/>
    </source>
</evidence>
<evidence type="ECO:0000256" key="4">
    <source>
        <dbReference type="ARBA" id="ARBA00022679"/>
    </source>
</evidence>
<dbReference type="InterPro" id="IPR017441">
    <property type="entry name" value="Protein_kinase_ATP_BS"/>
</dbReference>
<dbReference type="Proteomes" id="UP000187209">
    <property type="component" value="Unassembled WGS sequence"/>
</dbReference>
<dbReference type="InterPro" id="IPR008271">
    <property type="entry name" value="Ser/Thr_kinase_AS"/>
</dbReference>
<keyword evidence="5 10" id="KW-0547">Nucleotide-binding</keyword>
<sequence>MSLRDFEIQNKLGEGAFSSVYKVVRKADNQVYALKQVKLTGLSRKEKENALNEIRILASFDHPHIIGFKEAFLDDSLSLICIVMELAEGGDLLKLINSHKKSKTRIPECEIWEILNQSAQALQSLHSNKILHRDLKSANIFLTANKIVKLGDLNVSKVVKGGMAYTQTGTPYYASPEVWKDQPYNSASDIWSLGCVIYELCSLNPPFMGRDMSALCRNVIKGVFTDIPGISKDLMRIIRLMLNVNPSIRPSAKEILDLPTVSPTKVIDKPLESYQLLKTIVFNHKVSTLRSRLPGSQYKRKFSADLFKENLPIIEENDERQANISAVIDKPIFLPKIPIPKALPPKGPKGLAPGGSPNIPKPMLKSPQIGGKSPQIPTKIVRPPVVVTYSPRESTSIKRIGSVVMESKRHISPQNHLDRIASLGVLEKPYSPTPQWWG</sequence>
<dbReference type="PROSITE" id="PS00107">
    <property type="entry name" value="PROTEIN_KINASE_ATP"/>
    <property type="match status" value="1"/>
</dbReference>
<dbReference type="InterPro" id="IPR051131">
    <property type="entry name" value="NEK_Ser/Thr_kinase_NIMA"/>
</dbReference>
<evidence type="ECO:0000256" key="5">
    <source>
        <dbReference type="ARBA" id="ARBA00022741"/>
    </source>
</evidence>
<evidence type="ECO:0000256" key="3">
    <source>
        <dbReference type="ARBA" id="ARBA00022527"/>
    </source>
</evidence>
<comment type="catalytic activity">
    <reaction evidence="9">
        <text>L-seryl-[protein] + ATP = O-phospho-L-seryl-[protein] + ADP + H(+)</text>
        <dbReference type="Rhea" id="RHEA:17989"/>
        <dbReference type="Rhea" id="RHEA-COMP:9863"/>
        <dbReference type="Rhea" id="RHEA-COMP:11604"/>
        <dbReference type="ChEBI" id="CHEBI:15378"/>
        <dbReference type="ChEBI" id="CHEBI:29999"/>
        <dbReference type="ChEBI" id="CHEBI:30616"/>
        <dbReference type="ChEBI" id="CHEBI:83421"/>
        <dbReference type="ChEBI" id="CHEBI:456216"/>
        <dbReference type="EC" id="2.7.11.1"/>
    </reaction>
</comment>
<dbReference type="FunFam" id="3.30.200.20:FF:000097">
    <property type="entry name" value="Probable serine/threonine-protein kinase nek1"/>
    <property type="match status" value="1"/>
</dbReference>
<keyword evidence="6" id="KW-0418">Kinase</keyword>
<keyword evidence="3 11" id="KW-0723">Serine/threonine-protein kinase</keyword>
<feature type="binding site" evidence="10">
    <location>
        <position position="35"/>
    </location>
    <ligand>
        <name>ATP</name>
        <dbReference type="ChEBI" id="CHEBI:30616"/>
    </ligand>
</feature>
<reference evidence="13 14" key="1">
    <citation type="submission" date="2016-11" db="EMBL/GenBank/DDBJ databases">
        <title>The macronuclear genome of Stentor coeruleus: a giant cell with tiny introns.</title>
        <authorList>
            <person name="Slabodnick M."/>
            <person name="Ruby J.G."/>
            <person name="Reiff S.B."/>
            <person name="Swart E.C."/>
            <person name="Gosai S."/>
            <person name="Prabakaran S."/>
            <person name="Witkowska E."/>
            <person name="Larue G.E."/>
            <person name="Fisher S."/>
            <person name="Freeman R.M."/>
            <person name="Gunawardena J."/>
            <person name="Chu W."/>
            <person name="Stover N.A."/>
            <person name="Gregory B.D."/>
            <person name="Nowacki M."/>
            <person name="Derisi J."/>
            <person name="Roy S.W."/>
            <person name="Marshall W.F."/>
            <person name="Sood P."/>
        </authorList>
    </citation>
    <scope>NUCLEOTIDE SEQUENCE [LARGE SCALE GENOMIC DNA]</scope>
    <source>
        <strain evidence="13">WM001</strain>
    </source>
</reference>
<dbReference type="OrthoDB" id="248923at2759"/>
<organism evidence="13 14">
    <name type="scientific">Stentor coeruleus</name>
    <dbReference type="NCBI Taxonomy" id="5963"/>
    <lineage>
        <taxon>Eukaryota</taxon>
        <taxon>Sar</taxon>
        <taxon>Alveolata</taxon>
        <taxon>Ciliophora</taxon>
        <taxon>Postciliodesmatophora</taxon>
        <taxon>Heterotrichea</taxon>
        <taxon>Heterotrichida</taxon>
        <taxon>Stentoridae</taxon>
        <taxon>Stentor</taxon>
    </lineage>
</organism>
<gene>
    <name evidence="13" type="ORF">SteCoe_32957</name>
</gene>
<dbReference type="SUPFAM" id="SSF56112">
    <property type="entry name" value="Protein kinase-like (PK-like)"/>
    <property type="match status" value="1"/>
</dbReference>
<dbReference type="Gene3D" id="3.30.200.20">
    <property type="entry name" value="Phosphorylase Kinase, domain 1"/>
    <property type="match status" value="1"/>
</dbReference>
<evidence type="ECO:0000256" key="9">
    <source>
        <dbReference type="ARBA" id="ARBA00048679"/>
    </source>
</evidence>
<proteinExistence type="inferred from homology"/>
<keyword evidence="4" id="KW-0808">Transferase</keyword>
<dbReference type="SMART" id="SM00220">
    <property type="entry name" value="S_TKc"/>
    <property type="match status" value="1"/>
</dbReference>
<evidence type="ECO:0000256" key="11">
    <source>
        <dbReference type="RuleBase" id="RU000304"/>
    </source>
</evidence>
<comment type="similarity">
    <text evidence="1">Belongs to the protein kinase superfamily. NEK Ser/Thr protein kinase family. NIMA subfamily.</text>
</comment>
<protein>
    <recommendedName>
        <fullName evidence="2">non-specific serine/threonine protein kinase</fullName>
        <ecNumber evidence="2">2.7.11.1</ecNumber>
    </recommendedName>
</protein>
<name>A0A1R2AYA5_9CILI</name>
<dbReference type="EMBL" id="MPUH01001209">
    <property type="protein sequence ID" value="OMJ69350.1"/>
    <property type="molecule type" value="Genomic_DNA"/>
</dbReference>
<evidence type="ECO:0000256" key="10">
    <source>
        <dbReference type="PROSITE-ProRule" id="PRU10141"/>
    </source>
</evidence>
<dbReference type="GO" id="GO:0004674">
    <property type="term" value="F:protein serine/threonine kinase activity"/>
    <property type="evidence" value="ECO:0007669"/>
    <property type="project" value="UniProtKB-KW"/>
</dbReference>
<keyword evidence="7 10" id="KW-0067">ATP-binding</keyword>